<keyword evidence="2 7" id="KW-0812">Transmembrane</keyword>
<evidence type="ECO:0000256" key="4">
    <source>
        <dbReference type="ARBA" id="ARBA00022824"/>
    </source>
</evidence>
<evidence type="ECO:0000256" key="3">
    <source>
        <dbReference type="ARBA" id="ARBA00022729"/>
    </source>
</evidence>
<evidence type="ECO:0000256" key="8">
    <source>
        <dbReference type="SAM" id="SignalP"/>
    </source>
</evidence>
<protein>
    <recommendedName>
        <fullName evidence="7">Translocon-associated protein subunit alpha</fullName>
        <shortName evidence="7">TRAP-alpha</shortName>
    </recommendedName>
    <alternativeName>
        <fullName evidence="7">Signal sequence receptor subunit alpha</fullName>
    </alternativeName>
</protein>
<evidence type="ECO:0000313" key="10">
    <source>
        <dbReference type="Proteomes" id="UP000594263"/>
    </source>
</evidence>
<evidence type="ECO:0000313" key="9">
    <source>
        <dbReference type="EnsemblPlants" id="Kaladp0055s0219.1.v1.1"/>
    </source>
</evidence>
<keyword evidence="4 7" id="KW-0256">Endoplasmic reticulum</keyword>
<keyword evidence="10" id="KW-1185">Reference proteome</keyword>
<dbReference type="InterPro" id="IPR005595">
    <property type="entry name" value="TRAP_alpha"/>
</dbReference>
<keyword evidence="3 7" id="KW-0732">Signal</keyword>
<dbReference type="OMA" id="HADETMF"/>
<evidence type="ECO:0000256" key="1">
    <source>
        <dbReference type="ARBA" id="ARBA00004115"/>
    </source>
</evidence>
<keyword evidence="5 7" id="KW-1133">Transmembrane helix</keyword>
<evidence type="ECO:0000256" key="6">
    <source>
        <dbReference type="ARBA" id="ARBA00023136"/>
    </source>
</evidence>
<feature type="chain" id="PRO_5029620050" description="Translocon-associated protein subunit alpha" evidence="8">
    <location>
        <begin position="33"/>
        <end position="262"/>
    </location>
</feature>
<evidence type="ECO:0000256" key="5">
    <source>
        <dbReference type="ARBA" id="ARBA00022989"/>
    </source>
</evidence>
<dbReference type="Gramene" id="Kaladp0055s0219.1.v1.1">
    <property type="protein sequence ID" value="Kaladp0055s0219.1.v1.1"/>
    <property type="gene ID" value="Kaladp0055s0219.v1.1"/>
</dbReference>
<feature type="signal peptide" evidence="8">
    <location>
        <begin position="1"/>
        <end position="32"/>
    </location>
</feature>
<dbReference type="PANTHER" id="PTHR12924:SF0">
    <property type="entry name" value="TRANSLOCON-ASSOCIATED PROTEIN SUBUNIT ALPHA"/>
    <property type="match status" value="1"/>
</dbReference>
<name>A0A7N0U5V7_KALFE</name>
<comment type="similarity">
    <text evidence="7">Belongs to the TRAP-alpha family.</text>
</comment>
<comment type="domain">
    <text evidence="7">Shows a remarkable charge distribution with the N-terminus being highly negatively charged, and the cytoplasmic C-terminus positively charged.</text>
</comment>
<keyword evidence="6 7" id="KW-0472">Membrane</keyword>
<evidence type="ECO:0000256" key="7">
    <source>
        <dbReference type="RuleBase" id="RU368074"/>
    </source>
</evidence>
<dbReference type="Pfam" id="PF03896">
    <property type="entry name" value="TRAP_alpha"/>
    <property type="match status" value="1"/>
</dbReference>
<evidence type="ECO:0000256" key="2">
    <source>
        <dbReference type="ARBA" id="ARBA00022692"/>
    </source>
</evidence>
<dbReference type="PANTHER" id="PTHR12924">
    <property type="entry name" value="TRANSLOCON-ASSOCIATED PROTEIN, ALPHA SUBUNIT"/>
    <property type="match status" value="1"/>
</dbReference>
<accession>A0A7N0U5V7</accession>
<dbReference type="EnsemblPlants" id="Kaladp0055s0219.1.v1.1">
    <property type="protein sequence ID" value="Kaladp0055s0219.1.v1.1"/>
    <property type="gene ID" value="Kaladp0055s0219.v1.1"/>
</dbReference>
<reference evidence="9" key="1">
    <citation type="submission" date="2021-01" db="UniProtKB">
        <authorList>
            <consortium name="EnsemblPlants"/>
        </authorList>
    </citation>
    <scope>IDENTIFICATION</scope>
</reference>
<dbReference type="AlphaFoldDB" id="A0A7N0U5V7"/>
<comment type="subcellular location">
    <subcellularLocation>
        <location evidence="1 7">Endoplasmic reticulum membrane</location>
        <topology evidence="1 7">Single-pass type I membrane protein</topology>
    </subcellularLocation>
</comment>
<sequence length="262" mass="28350">MMTTTTTVNFRFFLLALILIVAPLIQVGKCQSDVDPAESVDEGGDIGIVGEDVQDFGEEAFSAAAGVETTYVFPHNSVRLVKAGEKTELLVGIKNNGESALNVLAIKSSIHLPYDHRYQIQNLTVQTFNQSTVPPSATATYPYLFAVSPFLQSGNFDLVATVIYEIDQSPYQTTFYNGTIEVVEAGGVVSIESIFLITLGVALLVFLGIWVRGQVQNLSKKSKKAPSSKVEVGTAARDASLDEWLQGTAYTQSLASKSKKQK</sequence>
<proteinExistence type="inferred from homology"/>
<comment type="function">
    <text evidence="7">TRAP proteins are part of a complex whose function is to bind calcium to the ER membrane and thereby regulate the retention of ER resident proteins. May be involved in the recycling of the translocation apparatus after completion of the translocation process or may function as a membrane-bound chaperone facilitating folding of translocated proteins.</text>
</comment>
<organism evidence="9 10">
    <name type="scientific">Kalanchoe fedtschenkoi</name>
    <name type="common">Lavender scallops</name>
    <name type="synonym">South American air plant</name>
    <dbReference type="NCBI Taxonomy" id="63787"/>
    <lineage>
        <taxon>Eukaryota</taxon>
        <taxon>Viridiplantae</taxon>
        <taxon>Streptophyta</taxon>
        <taxon>Embryophyta</taxon>
        <taxon>Tracheophyta</taxon>
        <taxon>Spermatophyta</taxon>
        <taxon>Magnoliopsida</taxon>
        <taxon>eudicotyledons</taxon>
        <taxon>Gunneridae</taxon>
        <taxon>Pentapetalae</taxon>
        <taxon>Saxifragales</taxon>
        <taxon>Crassulaceae</taxon>
        <taxon>Kalanchoe</taxon>
    </lineage>
</organism>
<dbReference type="Proteomes" id="UP000594263">
    <property type="component" value="Unplaced"/>
</dbReference>
<keyword evidence="7" id="KW-0106">Calcium</keyword>
<feature type="transmembrane region" description="Helical" evidence="7">
    <location>
        <begin position="194"/>
        <end position="213"/>
    </location>
</feature>
<comment type="subunit">
    <text evidence="7">Heterotetramer of TRAP-alpha, TRAP-beta, TRAP-delta and TRAP-gamma.</text>
</comment>
<dbReference type="GO" id="GO:0005789">
    <property type="term" value="C:endoplasmic reticulum membrane"/>
    <property type="evidence" value="ECO:0007669"/>
    <property type="project" value="UniProtKB-SubCell"/>
</dbReference>